<feature type="compositionally biased region" description="Polar residues" evidence="3">
    <location>
        <begin position="849"/>
        <end position="861"/>
    </location>
</feature>
<proteinExistence type="predicted"/>
<keyword evidence="1" id="KW-0880">Kelch repeat</keyword>
<reference evidence="6" key="1">
    <citation type="submission" date="2016-03" db="EMBL/GenBank/DDBJ databases">
        <authorList>
            <person name="Devillers Hugo."/>
        </authorList>
    </citation>
    <scope>NUCLEOTIDE SEQUENCE [LARGE SCALE GENOMIC DNA]</scope>
</reference>
<evidence type="ECO:0000259" key="4">
    <source>
        <dbReference type="Pfam" id="PF24981"/>
    </source>
</evidence>
<feature type="compositionally biased region" description="Polar residues" evidence="3">
    <location>
        <begin position="590"/>
        <end position="599"/>
    </location>
</feature>
<name>A0A1G4KIG8_9SACH</name>
<keyword evidence="2" id="KW-0677">Repeat</keyword>
<dbReference type="Proteomes" id="UP000191144">
    <property type="component" value="Chromosome H"/>
</dbReference>
<feature type="region of interest" description="Disordered" evidence="3">
    <location>
        <begin position="1282"/>
        <end position="1334"/>
    </location>
</feature>
<feature type="compositionally biased region" description="Polar residues" evidence="3">
    <location>
        <begin position="653"/>
        <end position="662"/>
    </location>
</feature>
<feature type="region of interest" description="Disordered" evidence="3">
    <location>
        <begin position="616"/>
        <end position="688"/>
    </location>
</feature>
<dbReference type="OrthoDB" id="10001928at2759"/>
<dbReference type="Gene3D" id="2.120.10.80">
    <property type="entry name" value="Kelch-type beta propeller"/>
    <property type="match status" value="1"/>
</dbReference>
<dbReference type="PANTHER" id="PTHR43503:SF2">
    <property type="entry name" value="NEGATIVE REGULATOR OF SPORULATION MDS3-RELATED"/>
    <property type="match status" value="1"/>
</dbReference>
<feature type="compositionally biased region" description="Basic and acidic residues" evidence="3">
    <location>
        <begin position="1314"/>
        <end position="1325"/>
    </location>
</feature>
<dbReference type="GO" id="GO:0005739">
    <property type="term" value="C:mitochondrion"/>
    <property type="evidence" value="ECO:0007669"/>
    <property type="project" value="TreeGrafter"/>
</dbReference>
<feature type="region of interest" description="Disordered" evidence="3">
    <location>
        <begin position="786"/>
        <end position="861"/>
    </location>
</feature>
<dbReference type="GO" id="GO:0045454">
    <property type="term" value="P:cell redox homeostasis"/>
    <property type="evidence" value="ECO:0007669"/>
    <property type="project" value="TreeGrafter"/>
</dbReference>
<evidence type="ECO:0000313" key="6">
    <source>
        <dbReference type="Proteomes" id="UP000191144"/>
    </source>
</evidence>
<feature type="domain" description="Attractin/MKLN-like beta-propeller" evidence="4">
    <location>
        <begin position="128"/>
        <end position="251"/>
    </location>
</feature>
<dbReference type="EMBL" id="LT598480">
    <property type="protein sequence ID" value="SCV04183.1"/>
    <property type="molecule type" value="Genomic_DNA"/>
</dbReference>
<feature type="compositionally biased region" description="Polar residues" evidence="3">
    <location>
        <begin position="786"/>
        <end position="812"/>
    </location>
</feature>
<feature type="compositionally biased region" description="Pro residues" evidence="3">
    <location>
        <begin position="827"/>
        <end position="838"/>
    </location>
</feature>
<evidence type="ECO:0000256" key="2">
    <source>
        <dbReference type="ARBA" id="ARBA00022737"/>
    </source>
</evidence>
<feature type="compositionally biased region" description="Basic and acidic residues" evidence="3">
    <location>
        <begin position="1214"/>
        <end position="1233"/>
    </location>
</feature>
<gene>
    <name evidence="5" type="ORF">LAME_0H16424G</name>
</gene>
<feature type="compositionally biased region" description="Polar residues" evidence="3">
    <location>
        <begin position="635"/>
        <end position="644"/>
    </location>
</feature>
<dbReference type="GO" id="GO:0005829">
    <property type="term" value="C:cytosol"/>
    <property type="evidence" value="ECO:0007669"/>
    <property type="project" value="TreeGrafter"/>
</dbReference>
<organism evidence="5 6">
    <name type="scientific">Lachancea meyersii CBS 8951</name>
    <dbReference type="NCBI Taxonomy" id="1266667"/>
    <lineage>
        <taxon>Eukaryota</taxon>
        <taxon>Fungi</taxon>
        <taxon>Dikarya</taxon>
        <taxon>Ascomycota</taxon>
        <taxon>Saccharomycotina</taxon>
        <taxon>Saccharomycetes</taxon>
        <taxon>Saccharomycetales</taxon>
        <taxon>Saccharomycetaceae</taxon>
        <taxon>Lachancea</taxon>
    </lineage>
</organism>
<feature type="region of interest" description="Disordered" evidence="3">
    <location>
        <begin position="1561"/>
        <end position="1594"/>
    </location>
</feature>
<keyword evidence="6" id="KW-1185">Reference proteome</keyword>
<feature type="compositionally biased region" description="Low complexity" evidence="3">
    <location>
        <begin position="553"/>
        <end position="562"/>
    </location>
</feature>
<protein>
    <submittedName>
        <fullName evidence="5">LAME_0H16424g1_1</fullName>
    </submittedName>
</protein>
<feature type="region of interest" description="Disordered" evidence="3">
    <location>
        <begin position="1428"/>
        <end position="1548"/>
    </location>
</feature>
<dbReference type="SUPFAM" id="SSF117281">
    <property type="entry name" value="Kelch motif"/>
    <property type="match status" value="1"/>
</dbReference>
<evidence type="ECO:0000256" key="3">
    <source>
        <dbReference type="SAM" id="MobiDB-lite"/>
    </source>
</evidence>
<feature type="compositionally biased region" description="Low complexity" evidence="3">
    <location>
        <begin position="1459"/>
        <end position="1469"/>
    </location>
</feature>
<feature type="compositionally biased region" description="Polar residues" evidence="3">
    <location>
        <begin position="563"/>
        <end position="574"/>
    </location>
</feature>
<feature type="region of interest" description="Disordered" evidence="3">
    <location>
        <begin position="553"/>
        <end position="599"/>
    </location>
</feature>
<evidence type="ECO:0000256" key="1">
    <source>
        <dbReference type="ARBA" id="ARBA00022441"/>
    </source>
</evidence>
<feature type="compositionally biased region" description="Low complexity" evidence="3">
    <location>
        <begin position="1574"/>
        <end position="1588"/>
    </location>
</feature>
<evidence type="ECO:0000313" key="5">
    <source>
        <dbReference type="EMBL" id="SCV04183.1"/>
    </source>
</evidence>
<feature type="compositionally biased region" description="Low complexity" evidence="3">
    <location>
        <begin position="813"/>
        <end position="826"/>
    </location>
</feature>
<dbReference type="PANTHER" id="PTHR43503">
    <property type="entry name" value="MCG48959-RELATED"/>
    <property type="match status" value="1"/>
</dbReference>
<dbReference type="Pfam" id="PF24981">
    <property type="entry name" value="Beta-prop_ATRN-LZTR1"/>
    <property type="match status" value="1"/>
</dbReference>
<accession>A0A1G4KIG8</accession>
<dbReference type="InterPro" id="IPR015915">
    <property type="entry name" value="Kelch-typ_b-propeller"/>
</dbReference>
<dbReference type="InterPro" id="IPR056737">
    <property type="entry name" value="Beta-prop_ATRN-MKLN-like"/>
</dbReference>
<feature type="compositionally biased region" description="Basic and acidic residues" evidence="3">
    <location>
        <begin position="1473"/>
        <end position="1487"/>
    </location>
</feature>
<sequence>MTPLLPSPASYHATTLPKLDPGQESLLSECEKRALTLDCRTGASTVLTRSSVFVYGGFTIPLNLTEINSVSIQQELILYFARESKYKGTFQNLGDWISRELFHMDLISRKWDLMPTEVDQSQEAKGAQDGAPLVTMKERVFHSMCYHDGHMYLFGGLVVSPQSGYELIASNELWDLDFRTKNWRLISCNPSIARRFNHNMHIMPGPEDEDDTLLYIVGGCNNLDRPINVVDIYNLTKGRWESLDESSPKPQDLTTNIDGQDSHLLQNSNFSLLIRDQATKKPLIVSYAPSETDEDVNPVVIQPLSPGPNGKRLPAFRRYSSWGSQKYKAPFHLQHPSGGYFGQNIIISGFYPDLQPSSFHCFTYNIPTGKWTEINTVSDDPIGASHRLWQLFVWHSHHKVVLLGTMMKEDYLPSVQRFSSVLCVALPMINVFHKAHHLAVGRERSGANLDQLSFDYDGFEGYSRYSAPPLEITTIASVFPSYAMALGKDSLELCGQHLSDFEIVTEDGDSVRVPLLLLRRRWGRYFDEVLAHGYVKASKAFEDQNRDNEFSKFSSGSAHFSSTPTTQQFDSTSLKDAGDSFPQEPLDLNSLKNEQSQPTQPLFPLITRKSSPFFFANRRGSGDVTDSYKKEGRQRPTNLSSQGAPESHHSKSDPSTSLLSQHSSKEFNDVADTPKTGSSSFDTSKLTSSSGGMVFRLPFQENSGRSAVPLPLLQVLNDDPSRLEELEKQSGNAARRKSSASASFLFDGGIRGLRRASHPIFQNPIEKSTISQSPFGSRKASIASQNSSISFVSSTSDRMGNSATRRTSQDSGLSTSTLNSLSSQLPPLLPMPSEPVPATPHQLHHDGANPTTSLKNSPFSSRRSSFYHDVLRPELSSSVSQPLLGVHGTAAQDNVALNEQVPNMARKRSIDRQLLEDNLIDVELETSLKSPNHRATPTKDLKQTIKNSNARSTLESDGSRPSYLSMADSSASINFSIEHELEPLLLPRSLYMPWPTSTIRSFIEFFYTGQVNGKWLLSPVALNLLVMAKIYEIPLLYDLMVEAFYSILGRKEESLLAIIESLKPILHPNQDKGNCESEETTQEFSDLNVARQELLEFEESLHAVDDGFFDTRLLKRFSRNGSNCSSESGEGISAIKENKESDTLNVPIIFAGGPRGSHNSVGSCGTPTTMMAGRMKLNSPKGSRGTKSSSLSKEVTLRDSAARQFNGYNSDSNVTRERSEETDRENNADRMEQQKLSNMSQNVNYEVSYKIMDLKPSELCRGPLENVGEIAADGEIECGNKVEKVETNSKPRNYSSSSDSDDIDAGFGLSSTSKIDKKLRQREPDASVDPLVKKSNSAGSSLKNLIDFFKKGDHVNRPGSQKKTVDNLTLANMASASSFPPVDYVIELIHETATLVHDVRLIVRCVSVITLSKKLKLLKQRLEQISASRANETKHSCTSTERTSTDPQSVPPRSQDHTPVASAPVAAVPLTDKLTRSESKTCLDRKSPNSSSPNLAGIRANEVTERSSKFASSEISLSEKSDSSSIDTKGSKKVNSLRAKKKNSHMAGSGLTGAALFMTGPFAPIPPKPKKESTSSSLNSTSKGGKSFFGKRKT</sequence>
<feature type="region of interest" description="Disordered" evidence="3">
    <location>
        <begin position="1174"/>
        <end position="1235"/>
    </location>
</feature>
<feature type="compositionally biased region" description="Polar residues" evidence="3">
    <location>
        <begin position="1428"/>
        <end position="1452"/>
    </location>
</feature>
<feature type="compositionally biased region" description="Low complexity" evidence="3">
    <location>
        <begin position="678"/>
        <end position="688"/>
    </location>
</feature>